<accession>A0A2N7XA33</accession>
<organism evidence="1 2">
    <name type="scientific">Trinickia symbiotica</name>
    <dbReference type="NCBI Taxonomy" id="863227"/>
    <lineage>
        <taxon>Bacteria</taxon>
        <taxon>Pseudomonadati</taxon>
        <taxon>Pseudomonadota</taxon>
        <taxon>Betaproteobacteria</taxon>
        <taxon>Burkholderiales</taxon>
        <taxon>Burkholderiaceae</taxon>
        <taxon>Trinickia</taxon>
    </lineage>
</organism>
<dbReference type="RefSeq" id="WP_018439584.1">
    <property type="nucleotide sequence ID" value="NZ_KB890165.1"/>
</dbReference>
<name>A0A2N7XA33_9BURK</name>
<dbReference type="Proteomes" id="UP000235777">
    <property type="component" value="Unassembled WGS sequence"/>
</dbReference>
<dbReference type="AlphaFoldDB" id="A0A2N7XA33"/>
<evidence type="ECO:0000313" key="1">
    <source>
        <dbReference type="EMBL" id="PMS38494.1"/>
    </source>
</evidence>
<gene>
    <name evidence="1" type="ORF">C0Z20_01020</name>
</gene>
<comment type="caution">
    <text evidence="1">The sequence shown here is derived from an EMBL/GenBank/DDBJ whole genome shotgun (WGS) entry which is preliminary data.</text>
</comment>
<keyword evidence="2" id="KW-1185">Reference proteome</keyword>
<evidence type="ECO:0000313" key="2">
    <source>
        <dbReference type="Proteomes" id="UP000235777"/>
    </source>
</evidence>
<dbReference type="OrthoDB" id="9115004at2"/>
<dbReference type="EMBL" id="PNYC01000001">
    <property type="protein sequence ID" value="PMS38494.1"/>
    <property type="molecule type" value="Genomic_DNA"/>
</dbReference>
<dbReference type="STRING" id="863227.GCA_000373005_01053"/>
<reference evidence="1 2" key="1">
    <citation type="submission" date="2018-01" db="EMBL/GenBank/DDBJ databases">
        <title>Whole genome analyses suggest that Burkholderia sensu lato contains two further novel genera in the rhizoxinica-symbiotica group Mycetohabitans gen. nov., and Trinickia gen. nov.: implications for the evolution of diazotrophy and nodulation in the Burkholderiaceae.</title>
        <authorList>
            <person name="Estrada-de los Santos P."/>
            <person name="Palmer M."/>
            <person name="Chavez-Ramirez B."/>
            <person name="Beukes C."/>
            <person name="Steenkamp E.T."/>
            <person name="Hirsch A.M."/>
            <person name="Manyaka P."/>
            <person name="Maluk M."/>
            <person name="Lafos M."/>
            <person name="Crook M."/>
            <person name="Gross E."/>
            <person name="Simon M.F."/>
            <person name="Bueno dos Reis Junior F."/>
            <person name="Poole P.S."/>
            <person name="Venter S.N."/>
            <person name="James E.K."/>
        </authorList>
    </citation>
    <scope>NUCLEOTIDE SEQUENCE [LARGE SCALE GENOMIC DNA]</scope>
    <source>
        <strain evidence="1 2">JPY 581</strain>
    </source>
</reference>
<sequence>MKQQWHSRPLEVRVFDRCDECGELKEDVQERVNHWPKFAVVCCATCFADLSGDFSDPTADFVL</sequence>
<protein>
    <submittedName>
        <fullName evidence="1">Uncharacterized protein</fullName>
    </submittedName>
</protein>
<proteinExistence type="predicted"/>